<reference evidence="8" key="1">
    <citation type="submission" date="2025-08" db="UniProtKB">
        <authorList>
            <consortium name="Ensembl"/>
        </authorList>
    </citation>
    <scope>IDENTIFICATION</scope>
</reference>
<protein>
    <recommendedName>
        <fullName evidence="2">Male-enhanced antigen 1</fullName>
    </recommendedName>
</protein>
<dbReference type="OMA" id="WRSHASI"/>
<comment type="function">
    <text evidence="1">May play an important role in spermatogenesis and/or testis development.</text>
</comment>
<dbReference type="Pfam" id="PF06910">
    <property type="entry name" value="MEA1"/>
    <property type="match status" value="1"/>
</dbReference>
<accession>A0A668VK98</accession>
<dbReference type="Ensembl" id="ENSOABT00000053597.2">
    <property type="protein sequence ID" value="ENSOABP00000052265.2"/>
    <property type="gene ID" value="ENSOABG00000023192.2"/>
</dbReference>
<gene>
    <name evidence="8" type="primary">MEA1</name>
</gene>
<evidence type="ECO:0000313" key="8">
    <source>
        <dbReference type="Ensembl" id="ENSOABP00000052265.2"/>
    </source>
</evidence>
<feature type="compositionally biased region" description="Acidic residues" evidence="7">
    <location>
        <begin position="44"/>
        <end position="68"/>
    </location>
</feature>
<dbReference type="AlphaFoldDB" id="A0A668VK98"/>
<sequence>MEVCSSVMGPERVLPSSEDELGEDERPTDGTLPPPPGAMWGGGDGEEEEEAVGEMELDGEEEEEEEDGSGGGYYYQPLNQEPDGVNGGQQPEDDEEKRGEETGEAASHSEQLQHVQQRIEVMGLHLPEAPPPDSDEEEDPEGAAAQRSRASIPMDADHVELVKRTMAAVALPSLGVPPWAREISDDQWKDMVRDTLQSRQSAAALRLPRCANLPGP</sequence>
<dbReference type="GeneID" id="116317382"/>
<dbReference type="PANTHER" id="PTHR17005">
    <property type="entry name" value="MALE-ENHANCED ANTIGEN-1"/>
    <property type="match status" value="1"/>
</dbReference>
<keyword evidence="6" id="KW-0744">Spermatogenesis</keyword>
<evidence type="ECO:0000256" key="7">
    <source>
        <dbReference type="SAM" id="MobiDB-lite"/>
    </source>
</evidence>
<dbReference type="InterPro" id="IPR009685">
    <property type="entry name" value="MEA1"/>
</dbReference>
<evidence type="ECO:0000256" key="4">
    <source>
        <dbReference type="ARBA" id="ARBA00022553"/>
    </source>
</evidence>
<dbReference type="RefSeq" id="XP_031591983.1">
    <property type="nucleotide sequence ID" value="XM_031736123.2"/>
</dbReference>
<proteinExistence type="predicted"/>
<keyword evidence="3" id="KW-0217">Developmental protein</keyword>
<reference evidence="8" key="2">
    <citation type="submission" date="2025-09" db="UniProtKB">
        <authorList>
            <consortium name="Ensembl"/>
        </authorList>
    </citation>
    <scope>IDENTIFICATION</scope>
</reference>
<keyword evidence="9" id="KW-1185">Reference proteome</keyword>
<evidence type="ECO:0000256" key="5">
    <source>
        <dbReference type="ARBA" id="ARBA00022782"/>
    </source>
</evidence>
<feature type="region of interest" description="Disordered" evidence="7">
    <location>
        <begin position="1"/>
        <end position="152"/>
    </location>
</feature>
<dbReference type="GO" id="GO:0007283">
    <property type="term" value="P:spermatogenesis"/>
    <property type="evidence" value="ECO:0007669"/>
    <property type="project" value="UniProtKB-KW"/>
</dbReference>
<evidence type="ECO:0000256" key="2">
    <source>
        <dbReference type="ARBA" id="ARBA00022245"/>
    </source>
</evidence>
<organism evidence="8 9">
    <name type="scientific">Oreochromis aureus</name>
    <name type="common">Israeli tilapia</name>
    <name type="synonym">Chromis aureus</name>
    <dbReference type="NCBI Taxonomy" id="47969"/>
    <lineage>
        <taxon>Eukaryota</taxon>
        <taxon>Metazoa</taxon>
        <taxon>Chordata</taxon>
        <taxon>Craniata</taxon>
        <taxon>Vertebrata</taxon>
        <taxon>Euteleostomi</taxon>
        <taxon>Actinopterygii</taxon>
        <taxon>Neopterygii</taxon>
        <taxon>Teleostei</taxon>
        <taxon>Neoteleostei</taxon>
        <taxon>Acanthomorphata</taxon>
        <taxon>Ovalentaria</taxon>
        <taxon>Cichlomorphae</taxon>
        <taxon>Cichliformes</taxon>
        <taxon>Cichlidae</taxon>
        <taxon>African cichlids</taxon>
        <taxon>Pseudocrenilabrinae</taxon>
        <taxon>Oreochromini</taxon>
        <taxon>Oreochromis</taxon>
    </lineage>
</organism>
<evidence type="ECO:0000256" key="1">
    <source>
        <dbReference type="ARBA" id="ARBA00002540"/>
    </source>
</evidence>
<evidence type="ECO:0000313" key="9">
    <source>
        <dbReference type="Proteomes" id="UP000472276"/>
    </source>
</evidence>
<dbReference type="Proteomes" id="UP000472276">
    <property type="component" value="Unassembled WGS sequence"/>
</dbReference>
<dbReference type="GO" id="GO:0030154">
    <property type="term" value="P:cell differentiation"/>
    <property type="evidence" value="ECO:0007669"/>
    <property type="project" value="UniProtKB-KW"/>
</dbReference>
<evidence type="ECO:0000256" key="6">
    <source>
        <dbReference type="ARBA" id="ARBA00022871"/>
    </source>
</evidence>
<keyword evidence="5" id="KW-0221">Differentiation</keyword>
<evidence type="ECO:0000256" key="3">
    <source>
        <dbReference type="ARBA" id="ARBA00022473"/>
    </source>
</evidence>
<keyword evidence="4" id="KW-0597">Phosphoprotein</keyword>
<name>A0A668VK98_OREAU</name>